<evidence type="ECO:0000256" key="1">
    <source>
        <dbReference type="ARBA" id="ARBA00007274"/>
    </source>
</evidence>
<sequence>MNTVLLAAGEGTRLGPLTERRPKPMIPVNNKPILESVLEAAIEAGADSIVLVVGHASERIRNYFGDGDEWDIPIQYVVQDHRLGAAHALSQAESLVDGAFLTLHGDQIVDAALLERLIDCWTETGNPTMAAVQSDRPTEYGAVTVDGETVRSVSRHPTDNPPFLVNGGAYVFDESIFDVIRNDSGTPAGDFGMATALQRLADDGVLSAVLHRGPWQDLTYPWDLLTTNETLLRSREAEPSSDGVHETAVVSEDVALDAGVSVGPNATLLSGTSVGRNVRIGANATLSNCIVFNGGRIGDGAVLHDCIVGESAAIGPNVTVEGGPAEVIIDDTVHHDVPLGGIVADRARLGGNVTLTPGTIVGRNVVADSGSVLEGRIESGETVRRA</sequence>
<dbReference type="AlphaFoldDB" id="A0A544QS17"/>
<keyword evidence="6" id="KW-1185">Reference proteome</keyword>
<dbReference type="Pfam" id="PF25087">
    <property type="entry name" value="GMPPB_C"/>
    <property type="match status" value="1"/>
</dbReference>
<gene>
    <name evidence="5" type="ORF">EWF95_04790</name>
</gene>
<protein>
    <recommendedName>
        <fullName evidence="2">Bifunctional protein GlmU</fullName>
    </recommendedName>
</protein>
<evidence type="ECO:0000256" key="2">
    <source>
        <dbReference type="ARBA" id="ARBA00013414"/>
    </source>
</evidence>
<accession>A0A544QS17</accession>
<dbReference type="InterPro" id="IPR050486">
    <property type="entry name" value="Mannose-1P_guanyltransferase"/>
</dbReference>
<proteinExistence type="inferred from homology"/>
<evidence type="ECO:0000313" key="5">
    <source>
        <dbReference type="EMBL" id="TQQ82251.1"/>
    </source>
</evidence>
<comment type="caution">
    <text evidence="5">The sequence shown here is derived from an EMBL/GenBank/DDBJ whole genome shotgun (WGS) entry which is preliminary data.</text>
</comment>
<evidence type="ECO:0000313" key="6">
    <source>
        <dbReference type="Proteomes" id="UP000315385"/>
    </source>
</evidence>
<keyword evidence="5" id="KW-0808">Transferase</keyword>
<dbReference type="SUPFAM" id="SSF51161">
    <property type="entry name" value="Trimeric LpxA-like enzymes"/>
    <property type="match status" value="1"/>
</dbReference>
<dbReference type="InterPro" id="IPR029044">
    <property type="entry name" value="Nucleotide-diphossugar_trans"/>
</dbReference>
<organism evidence="5 6">
    <name type="scientific">Halonotius roseus</name>
    <dbReference type="NCBI Taxonomy" id="2511997"/>
    <lineage>
        <taxon>Archaea</taxon>
        <taxon>Methanobacteriati</taxon>
        <taxon>Methanobacteriota</taxon>
        <taxon>Stenosarchaea group</taxon>
        <taxon>Halobacteria</taxon>
        <taxon>Halobacteriales</taxon>
        <taxon>Haloferacaceae</taxon>
        <taxon>Halonotius</taxon>
    </lineage>
</organism>
<dbReference type="InterPro" id="IPR011004">
    <property type="entry name" value="Trimer_LpxA-like_sf"/>
</dbReference>
<dbReference type="RefSeq" id="WP_142442901.1">
    <property type="nucleotide sequence ID" value="NZ_SESI01000001.1"/>
</dbReference>
<dbReference type="GO" id="GO:0016740">
    <property type="term" value="F:transferase activity"/>
    <property type="evidence" value="ECO:0007669"/>
    <property type="project" value="UniProtKB-KW"/>
</dbReference>
<feature type="domain" description="Mannose-1-phosphate guanyltransferase C-terminal" evidence="4">
    <location>
        <begin position="251"/>
        <end position="366"/>
    </location>
</feature>
<dbReference type="Gene3D" id="2.160.10.10">
    <property type="entry name" value="Hexapeptide repeat proteins"/>
    <property type="match status" value="1"/>
</dbReference>
<dbReference type="CDD" id="cd04181">
    <property type="entry name" value="NTP_transferase"/>
    <property type="match status" value="1"/>
</dbReference>
<dbReference type="InterPro" id="IPR056729">
    <property type="entry name" value="GMPPB_C"/>
</dbReference>
<dbReference type="Pfam" id="PF00483">
    <property type="entry name" value="NTP_transferase"/>
    <property type="match status" value="1"/>
</dbReference>
<feature type="domain" description="Nucleotidyl transferase" evidence="3">
    <location>
        <begin position="3"/>
        <end position="232"/>
    </location>
</feature>
<dbReference type="PANTHER" id="PTHR22572">
    <property type="entry name" value="SUGAR-1-PHOSPHATE GUANYL TRANSFERASE"/>
    <property type="match status" value="1"/>
</dbReference>
<dbReference type="Gene3D" id="3.90.550.10">
    <property type="entry name" value="Spore Coat Polysaccharide Biosynthesis Protein SpsA, Chain A"/>
    <property type="match status" value="1"/>
</dbReference>
<comment type="similarity">
    <text evidence="1">Belongs to the transferase hexapeptide repeat family.</text>
</comment>
<dbReference type="EMBL" id="SESI01000001">
    <property type="protein sequence ID" value="TQQ82251.1"/>
    <property type="molecule type" value="Genomic_DNA"/>
</dbReference>
<reference evidence="5 6" key="1">
    <citation type="submission" date="2019-02" db="EMBL/GenBank/DDBJ databases">
        <title>Halonotius sp. a new haloqrchaeon isolated from saline water.</title>
        <authorList>
            <person name="Duran-Viseras A."/>
            <person name="Sanchez-Porro C."/>
            <person name="Ventosa A."/>
        </authorList>
    </citation>
    <scope>NUCLEOTIDE SEQUENCE [LARGE SCALE GENOMIC DNA]</scope>
    <source>
        <strain evidence="5 6">F9-27</strain>
    </source>
</reference>
<evidence type="ECO:0000259" key="4">
    <source>
        <dbReference type="Pfam" id="PF25087"/>
    </source>
</evidence>
<dbReference type="InterPro" id="IPR005835">
    <property type="entry name" value="NTP_transferase_dom"/>
</dbReference>
<name>A0A544QS17_9EURY</name>
<dbReference type="OrthoDB" id="15372at2157"/>
<dbReference type="Proteomes" id="UP000315385">
    <property type="component" value="Unassembled WGS sequence"/>
</dbReference>
<dbReference type="SUPFAM" id="SSF53448">
    <property type="entry name" value="Nucleotide-diphospho-sugar transferases"/>
    <property type="match status" value="1"/>
</dbReference>
<evidence type="ECO:0000259" key="3">
    <source>
        <dbReference type="Pfam" id="PF00483"/>
    </source>
</evidence>